<evidence type="ECO:0000259" key="6">
    <source>
        <dbReference type="PROSITE" id="PS51736"/>
    </source>
</evidence>
<evidence type="ECO:0000256" key="5">
    <source>
        <dbReference type="PROSITE-ProRule" id="PRU10137"/>
    </source>
</evidence>
<dbReference type="GO" id="GO:0003677">
    <property type="term" value="F:DNA binding"/>
    <property type="evidence" value="ECO:0007669"/>
    <property type="project" value="UniProtKB-KW"/>
</dbReference>
<dbReference type="PROSITE" id="PS00397">
    <property type="entry name" value="RECOMBINASES_1"/>
    <property type="match status" value="1"/>
</dbReference>
<dbReference type="Pfam" id="PF00239">
    <property type="entry name" value="Resolvase"/>
    <property type="match status" value="1"/>
</dbReference>
<accession>F4XKE1</accession>
<evidence type="ECO:0000313" key="8">
    <source>
        <dbReference type="Proteomes" id="UP000003959"/>
    </source>
</evidence>
<dbReference type="InterPro" id="IPR009061">
    <property type="entry name" value="DNA-bd_dom_put_sf"/>
</dbReference>
<name>F4XKE1_9CYAN</name>
<dbReference type="InterPro" id="IPR006118">
    <property type="entry name" value="Recombinase_CS"/>
</dbReference>
<dbReference type="Pfam" id="PF12728">
    <property type="entry name" value="HTH_17"/>
    <property type="match status" value="1"/>
</dbReference>
<dbReference type="NCBIfam" id="NF033518">
    <property type="entry name" value="transpos_IS607"/>
    <property type="match status" value="1"/>
</dbReference>
<dbReference type="GO" id="GO:0000150">
    <property type="term" value="F:DNA strand exchange activity"/>
    <property type="evidence" value="ECO:0007669"/>
    <property type="project" value="InterPro"/>
</dbReference>
<dbReference type="OrthoDB" id="460054at2"/>
<dbReference type="Gene3D" id="3.40.50.1390">
    <property type="entry name" value="Resolvase, N-terminal catalytic domain"/>
    <property type="match status" value="1"/>
</dbReference>
<feature type="domain" description="Resolvase/invertase-type recombinase catalytic" evidence="6">
    <location>
        <begin position="56"/>
        <end position="198"/>
    </location>
</feature>
<sequence length="198" mass="23110">MDLTPIEAQDRYGYNSKTLSRWADAGKIECIRSPGGHRRYLASSIERLVDGEDSRSVILYARVSTRSQSDDLASQVEYLGQCYPECRCYSEYGSGLNFKRRKFIQLMEKVAGSQIKTIVVAHKDRLCRFGFDFVEWFCSLHKCQIIVLNHTYKSPQQELIDDFMSIMHCFSSKLYFLRRYEKEIKNTVKEVDRLDKLG</sequence>
<dbReference type="HOGENOM" id="CLU_082093_0_1_3"/>
<dbReference type="eggNOG" id="COG2452">
    <property type="taxonomic scope" value="Bacteria"/>
</dbReference>
<protein>
    <submittedName>
        <fullName evidence="7">Putative site-specific integrase-resolvase</fullName>
    </submittedName>
</protein>
<dbReference type="CDD" id="cd04762">
    <property type="entry name" value="HTH_MerR-trunc"/>
    <property type="match status" value="1"/>
</dbReference>
<dbReference type="PROSITE" id="PS51736">
    <property type="entry name" value="RECOMBINASES_3"/>
    <property type="match status" value="1"/>
</dbReference>
<dbReference type="GO" id="GO:0015074">
    <property type="term" value="P:DNA integration"/>
    <property type="evidence" value="ECO:0007669"/>
    <property type="project" value="UniProtKB-KW"/>
</dbReference>
<dbReference type="Proteomes" id="UP000003959">
    <property type="component" value="Unassembled WGS sequence"/>
</dbReference>
<dbReference type="SUPFAM" id="SSF46955">
    <property type="entry name" value="Putative DNA-binding domain"/>
    <property type="match status" value="1"/>
</dbReference>
<gene>
    <name evidence="7" type="ORF">LYNGBM3L_10080</name>
</gene>
<dbReference type="PANTHER" id="PTHR36172">
    <property type="match status" value="1"/>
</dbReference>
<keyword evidence="1" id="KW-0229">DNA integration</keyword>
<dbReference type="InterPro" id="IPR051491">
    <property type="entry name" value="Recombinase/Transposase-rel"/>
</dbReference>
<feature type="active site" description="O-(5'-phospho-DNA)-serine intermediate" evidence="4 5">
    <location>
        <position position="64"/>
    </location>
</feature>
<organism evidence="7 8">
    <name type="scientific">Moorena producens 3L</name>
    <dbReference type="NCBI Taxonomy" id="489825"/>
    <lineage>
        <taxon>Bacteria</taxon>
        <taxon>Bacillati</taxon>
        <taxon>Cyanobacteriota</taxon>
        <taxon>Cyanophyceae</taxon>
        <taxon>Coleofasciculales</taxon>
        <taxon>Coleofasciculaceae</taxon>
        <taxon>Moorena</taxon>
    </lineage>
</organism>
<keyword evidence="3" id="KW-0233">DNA recombination</keyword>
<proteinExistence type="predicted"/>
<dbReference type="PANTHER" id="PTHR36172:SF1">
    <property type="entry name" value="RESOLVASE-RELATED"/>
    <property type="match status" value="1"/>
</dbReference>
<dbReference type="AlphaFoldDB" id="F4XKE1"/>
<dbReference type="Gene3D" id="1.10.287.2170">
    <property type="match status" value="1"/>
</dbReference>
<evidence type="ECO:0000256" key="3">
    <source>
        <dbReference type="ARBA" id="ARBA00023172"/>
    </source>
</evidence>
<evidence type="ECO:0000256" key="2">
    <source>
        <dbReference type="ARBA" id="ARBA00023125"/>
    </source>
</evidence>
<dbReference type="SMART" id="SM00857">
    <property type="entry name" value="Resolvase"/>
    <property type="match status" value="1"/>
</dbReference>
<reference evidence="8" key="1">
    <citation type="journal article" date="2011" name="Proc. Natl. Acad. Sci. U.S.A.">
        <title>Genomic insights into the physiology and ecology of the marine filamentous cyanobacterium Lyngbya majuscula.</title>
        <authorList>
            <person name="Jones A.C."/>
            <person name="Monroe E.A."/>
            <person name="Podell S."/>
            <person name="Hess W.R."/>
            <person name="Klages S."/>
            <person name="Esquenazi E."/>
            <person name="Niessen S."/>
            <person name="Hoover H."/>
            <person name="Rothmann M."/>
            <person name="Lasken R.S."/>
            <person name="Yates J.R.III."/>
            <person name="Reinhardt R."/>
            <person name="Kube M."/>
            <person name="Burkart M.D."/>
            <person name="Allen E.E."/>
            <person name="Dorrestein P.C."/>
            <person name="Gerwick W.H."/>
            <person name="Gerwick L."/>
        </authorList>
    </citation>
    <scope>NUCLEOTIDE SEQUENCE [LARGE SCALE GENOMIC DNA]</scope>
    <source>
        <strain evidence="8">3L</strain>
    </source>
</reference>
<dbReference type="SUPFAM" id="SSF53041">
    <property type="entry name" value="Resolvase-like"/>
    <property type="match status" value="1"/>
</dbReference>
<dbReference type="Gene3D" id="1.10.1660.10">
    <property type="match status" value="1"/>
</dbReference>
<dbReference type="InterPro" id="IPR041657">
    <property type="entry name" value="HTH_17"/>
</dbReference>
<evidence type="ECO:0000313" key="7">
    <source>
        <dbReference type="EMBL" id="EGJ35100.1"/>
    </source>
</evidence>
<dbReference type="InterPro" id="IPR036162">
    <property type="entry name" value="Resolvase-like_N_sf"/>
</dbReference>
<dbReference type="RefSeq" id="WP_008179455.1">
    <property type="nucleotide sequence ID" value="NZ_GL890825.1"/>
</dbReference>
<evidence type="ECO:0000256" key="1">
    <source>
        <dbReference type="ARBA" id="ARBA00022908"/>
    </source>
</evidence>
<dbReference type="EMBL" id="GL890825">
    <property type="protein sequence ID" value="EGJ35100.1"/>
    <property type="molecule type" value="Genomic_DNA"/>
</dbReference>
<keyword evidence="8" id="KW-1185">Reference proteome</keyword>
<keyword evidence="2" id="KW-0238">DNA-binding</keyword>
<evidence type="ECO:0000256" key="4">
    <source>
        <dbReference type="PIRSR" id="PIRSR606118-50"/>
    </source>
</evidence>
<dbReference type="InterPro" id="IPR006119">
    <property type="entry name" value="Resolv_N"/>
</dbReference>
<dbReference type="InterPro" id="IPR048046">
    <property type="entry name" value="Transpos_IS607"/>
</dbReference>